<gene>
    <name evidence="1" type="ORF">K7C98_04060</name>
</gene>
<protein>
    <recommendedName>
        <fullName evidence="3">Class I SAM-dependent methyltransferase</fullName>
    </recommendedName>
</protein>
<reference evidence="1" key="1">
    <citation type="submission" date="2021-08" db="EMBL/GenBank/DDBJ databases">
        <authorList>
            <person name="Stevens D.C."/>
        </authorList>
    </citation>
    <scope>NUCLEOTIDE SEQUENCE</scope>
    <source>
        <strain evidence="1">DSM 53165</strain>
    </source>
</reference>
<sequence>MSAQTLPARRRHVFEIEDQPWLPQAIRDGVTGYLNFIGNLDARPYRSFCDALAAGLRATGERELLDLCSGSAGPLPTLIGELDRRDVAVRVRLSDLFPNIEAMTAAAAAVPGRITHEARPVDATAVPAELAGFRLLCNAFHHFRPAKARAILADAVAQRRGIAVFEGVGRYPASIAACAVTSLGVLATSLVMRPRRLSRLALTWLVPAIPFVATWDGVVSCLRVYSPEELRELLASVPGADGYTWRIEAERLGRSPLRVTWLVGFPRP</sequence>
<organism evidence="1 2">
    <name type="scientific">Nannocystis pusilla</name>
    <dbReference type="NCBI Taxonomy" id="889268"/>
    <lineage>
        <taxon>Bacteria</taxon>
        <taxon>Pseudomonadati</taxon>
        <taxon>Myxococcota</taxon>
        <taxon>Polyangia</taxon>
        <taxon>Nannocystales</taxon>
        <taxon>Nannocystaceae</taxon>
        <taxon>Nannocystis</taxon>
    </lineage>
</organism>
<dbReference type="EMBL" id="JAIRAU010000001">
    <property type="protein sequence ID" value="MBZ5708418.1"/>
    <property type="molecule type" value="Genomic_DNA"/>
</dbReference>
<comment type="caution">
    <text evidence="1">The sequence shown here is derived from an EMBL/GenBank/DDBJ whole genome shotgun (WGS) entry which is preliminary data.</text>
</comment>
<dbReference type="Proteomes" id="UP001139031">
    <property type="component" value="Unassembled WGS sequence"/>
</dbReference>
<evidence type="ECO:0008006" key="3">
    <source>
        <dbReference type="Google" id="ProtNLM"/>
    </source>
</evidence>
<dbReference type="RefSeq" id="WP_224190167.1">
    <property type="nucleotide sequence ID" value="NZ_JAIRAU010000001.1"/>
</dbReference>
<accession>A0ABS7TJK9</accession>
<evidence type="ECO:0000313" key="2">
    <source>
        <dbReference type="Proteomes" id="UP001139031"/>
    </source>
</evidence>
<proteinExistence type="predicted"/>
<evidence type="ECO:0000313" key="1">
    <source>
        <dbReference type="EMBL" id="MBZ5708418.1"/>
    </source>
</evidence>
<keyword evidence="2" id="KW-1185">Reference proteome</keyword>
<name>A0ABS7TJK9_9BACT</name>